<evidence type="ECO:0000256" key="5">
    <source>
        <dbReference type="PROSITE-ProRule" id="PRU00560"/>
    </source>
</evidence>
<feature type="domain" description="UvrD-like helicase ATP-binding" evidence="6">
    <location>
        <begin position="11"/>
        <end position="279"/>
    </location>
</feature>
<dbReference type="Pfam" id="PF13245">
    <property type="entry name" value="AAA_19"/>
    <property type="match status" value="1"/>
</dbReference>
<evidence type="ECO:0000256" key="1">
    <source>
        <dbReference type="ARBA" id="ARBA00022741"/>
    </source>
</evidence>
<organism evidence="7 8">
    <name type="scientific">Pseudomonas putida</name>
    <name type="common">Arthrobacter siderocapsulatus</name>
    <dbReference type="NCBI Taxonomy" id="303"/>
    <lineage>
        <taxon>Bacteria</taxon>
        <taxon>Pseudomonadati</taxon>
        <taxon>Pseudomonadota</taxon>
        <taxon>Gammaproteobacteria</taxon>
        <taxon>Pseudomonadales</taxon>
        <taxon>Pseudomonadaceae</taxon>
        <taxon>Pseudomonas</taxon>
    </lineage>
</organism>
<dbReference type="GO" id="GO:0005829">
    <property type="term" value="C:cytosol"/>
    <property type="evidence" value="ECO:0007669"/>
    <property type="project" value="TreeGrafter"/>
</dbReference>
<dbReference type="InterPro" id="IPR027417">
    <property type="entry name" value="P-loop_NTPase"/>
</dbReference>
<sequence length="631" mass="70628">MTSRVGKPDTQADIELRDCLDEQPARSFVMVAGAGAGKTTSLIKALQHLAVTRGSALRRAGQKIACVTYTEVAVCEIWGDVGNAPLFHVSTIHSFLWSVISQFQVDIRHWVADRIREKISVKQEHHDKPRTQQRTKDRLILEIAELEVEMACLDRVPQFTYGMGSDYVAGVLGHDDILKLAPACIETHPLLRQLISNRFPYIFVDESQDTNPIVVEALRCIAVEQPNICVGFFGDPMQKIYMTGAGPIVLEHSWREITKPENFRCPTSVLDVVNAIRASGDGLEQTRGRTIEVDGVFQPVVGSAQIFVLPADEHRTERLDAIRRWLRQATDDPLWLSDNTDADVRLLVLVHRMAAARLGFHNLYAALHDQAPDSLKSGLEDGSAWPLRTLLKIILPIVLAARAGDQFTIMDYLKAECPLLQPERIRNQDAPTILQTLQHSVNVLVDMLGEESNATIKEILIHVRGSEMLLLDERFNPFLEPEPEPADDGSSGFKNLVAFLECRATELWGYRKYIEEESPFATQQGVKGAQFERVLVILDEEEGSHSHFSYGKYFGFVPLSERDEENIEAGIDSVLDRTRRLFYVCCSRAVKDLAVVIFTPEVAQARAAIERVGLFPPNAIFGLEELRAASN</sequence>
<accession>A0A7Y8D080</accession>
<evidence type="ECO:0000256" key="4">
    <source>
        <dbReference type="ARBA" id="ARBA00022840"/>
    </source>
</evidence>
<dbReference type="SUPFAM" id="SSF52540">
    <property type="entry name" value="P-loop containing nucleoside triphosphate hydrolases"/>
    <property type="match status" value="1"/>
</dbReference>
<dbReference type="GO" id="GO:0000725">
    <property type="term" value="P:recombinational repair"/>
    <property type="evidence" value="ECO:0007669"/>
    <property type="project" value="TreeGrafter"/>
</dbReference>
<evidence type="ECO:0000256" key="3">
    <source>
        <dbReference type="ARBA" id="ARBA00022806"/>
    </source>
</evidence>
<dbReference type="Proteomes" id="UP000542695">
    <property type="component" value="Unassembled WGS sequence"/>
</dbReference>
<dbReference type="GO" id="GO:0003677">
    <property type="term" value="F:DNA binding"/>
    <property type="evidence" value="ECO:0007669"/>
    <property type="project" value="InterPro"/>
</dbReference>
<dbReference type="RefSeq" id="WP_177010350.1">
    <property type="nucleotide sequence ID" value="NZ_JACARV010000018.1"/>
</dbReference>
<evidence type="ECO:0000259" key="6">
    <source>
        <dbReference type="PROSITE" id="PS51198"/>
    </source>
</evidence>
<dbReference type="PANTHER" id="PTHR11070">
    <property type="entry name" value="UVRD / RECB / PCRA DNA HELICASE FAMILY MEMBER"/>
    <property type="match status" value="1"/>
</dbReference>
<keyword evidence="3 5" id="KW-0347">Helicase</keyword>
<evidence type="ECO:0000313" key="8">
    <source>
        <dbReference type="Proteomes" id="UP000542695"/>
    </source>
</evidence>
<dbReference type="InterPro" id="IPR014016">
    <property type="entry name" value="UvrD-like_ATP-bd"/>
</dbReference>
<dbReference type="GO" id="GO:0043138">
    <property type="term" value="F:3'-5' DNA helicase activity"/>
    <property type="evidence" value="ECO:0007669"/>
    <property type="project" value="TreeGrafter"/>
</dbReference>
<dbReference type="InterPro" id="IPR000212">
    <property type="entry name" value="DNA_helicase_UvrD/REP"/>
</dbReference>
<dbReference type="EMBL" id="JACARV010000018">
    <property type="protein sequence ID" value="NWC80162.1"/>
    <property type="molecule type" value="Genomic_DNA"/>
</dbReference>
<dbReference type="PANTHER" id="PTHR11070:SF3">
    <property type="entry name" value="DNA 3'-5' HELICASE"/>
    <property type="match status" value="1"/>
</dbReference>
<dbReference type="GO" id="GO:0005524">
    <property type="term" value="F:ATP binding"/>
    <property type="evidence" value="ECO:0007669"/>
    <property type="project" value="UniProtKB-UniRule"/>
</dbReference>
<dbReference type="PROSITE" id="PS51198">
    <property type="entry name" value="UVRD_HELICASE_ATP_BIND"/>
    <property type="match status" value="1"/>
</dbReference>
<keyword evidence="2 5" id="KW-0378">Hydrolase</keyword>
<reference evidence="7 8" key="1">
    <citation type="submission" date="2020-04" db="EMBL/GenBank/DDBJ databases">
        <title>Molecular characterization of pseudomonads from Agaricus bisporus reveal novel blotch 2 pathogens in Western Europe.</title>
        <authorList>
            <person name="Taparia T."/>
            <person name="Krijger M."/>
            <person name="Haynes E."/>
            <person name="Elpinstone J.G."/>
            <person name="Noble R."/>
            <person name="Van Der Wolf J."/>
        </authorList>
    </citation>
    <scope>NUCLEOTIDE SEQUENCE [LARGE SCALE GENOMIC DNA]</scope>
    <source>
        <strain evidence="7 8">P7765</strain>
    </source>
</reference>
<evidence type="ECO:0000313" key="7">
    <source>
        <dbReference type="EMBL" id="NWC80162.1"/>
    </source>
</evidence>
<comment type="caution">
    <text evidence="7">The sequence shown here is derived from an EMBL/GenBank/DDBJ whole genome shotgun (WGS) entry which is preliminary data.</text>
</comment>
<dbReference type="GO" id="GO:0016787">
    <property type="term" value="F:hydrolase activity"/>
    <property type="evidence" value="ECO:0007669"/>
    <property type="project" value="UniProtKB-UniRule"/>
</dbReference>
<keyword evidence="1 5" id="KW-0547">Nucleotide-binding</keyword>
<name>A0A7Y8D080_PSEPU</name>
<gene>
    <name evidence="7" type="ORF">HX798_07630</name>
</gene>
<dbReference type="Gene3D" id="3.40.50.300">
    <property type="entry name" value="P-loop containing nucleotide triphosphate hydrolases"/>
    <property type="match status" value="1"/>
</dbReference>
<proteinExistence type="predicted"/>
<evidence type="ECO:0000256" key="2">
    <source>
        <dbReference type="ARBA" id="ARBA00022801"/>
    </source>
</evidence>
<protein>
    <submittedName>
        <fullName evidence="7">ATP-dependent helicase</fullName>
    </submittedName>
</protein>
<keyword evidence="4 5" id="KW-0067">ATP-binding</keyword>
<feature type="binding site" evidence="5">
    <location>
        <begin position="32"/>
        <end position="39"/>
    </location>
    <ligand>
        <name>ATP</name>
        <dbReference type="ChEBI" id="CHEBI:30616"/>
    </ligand>
</feature>
<dbReference type="AlphaFoldDB" id="A0A7Y8D080"/>